<sequence length="168" mass="19600">MKDYLNNQEVKEALILTYCKILVQHFVDGKVMTKQEKTNLKKGGTFIKNSLKSMIQRLGESSAKKYVRLYENSRITVMTNSELEVLAKRKDAELNAAYEDSKEYFDLVELTMDCNCKDCCKDWKQCNLCNHFDNNEIIPFYDGYESEVVKDLGNCKYAYRGDDVEKKH</sequence>
<proteinExistence type="predicted"/>
<feature type="domain" description="DUF5651" evidence="1">
    <location>
        <begin position="100"/>
        <end position="159"/>
    </location>
</feature>
<dbReference type="Proteomes" id="UP000515243">
    <property type="component" value="Chromosome 1"/>
</dbReference>
<gene>
    <name evidence="2" type="ORF">FF104_04315</name>
</gene>
<accession>A0AAP9RCP3</accession>
<dbReference type="AlphaFoldDB" id="A0AAP9RCP3"/>
<evidence type="ECO:0000313" key="3">
    <source>
        <dbReference type="Proteomes" id="UP000515243"/>
    </source>
</evidence>
<dbReference type="Pfam" id="PF18892">
    <property type="entry name" value="DUF5651"/>
    <property type="match status" value="1"/>
</dbReference>
<reference evidence="2 3" key="1">
    <citation type="submission" date="2019-05" db="EMBL/GenBank/DDBJ databases">
        <authorList>
            <person name="Schori C."/>
            <person name="Ahrens C."/>
        </authorList>
    </citation>
    <scope>NUCLEOTIDE SEQUENCE [LARGE SCALE GENOMIC DNA]</scope>
    <source>
        <strain evidence="2 3">DSM 10702</strain>
    </source>
</reference>
<evidence type="ECO:0000313" key="2">
    <source>
        <dbReference type="EMBL" id="QMW90198.1"/>
    </source>
</evidence>
<dbReference type="EMBL" id="CP040626">
    <property type="protein sequence ID" value="QMW90198.1"/>
    <property type="molecule type" value="Genomic_DNA"/>
</dbReference>
<evidence type="ECO:0000259" key="1">
    <source>
        <dbReference type="Pfam" id="PF18892"/>
    </source>
</evidence>
<organism evidence="2 3">
    <name type="scientific">Clostridium butyricum</name>
    <dbReference type="NCBI Taxonomy" id="1492"/>
    <lineage>
        <taxon>Bacteria</taxon>
        <taxon>Bacillati</taxon>
        <taxon>Bacillota</taxon>
        <taxon>Clostridia</taxon>
        <taxon>Eubacteriales</taxon>
        <taxon>Clostridiaceae</taxon>
        <taxon>Clostridium</taxon>
    </lineage>
</organism>
<dbReference type="RefSeq" id="WP_035761322.1">
    <property type="nucleotide sequence ID" value="NZ_AP019716.1"/>
</dbReference>
<protein>
    <recommendedName>
        <fullName evidence="1">DUF5651 domain-containing protein</fullName>
    </recommendedName>
</protein>
<dbReference type="InterPro" id="IPR043711">
    <property type="entry name" value="DUF5651"/>
</dbReference>
<dbReference type="GeneID" id="92943355"/>
<name>A0AAP9RCP3_CLOBU</name>